<feature type="transmembrane region" description="Helical" evidence="1">
    <location>
        <begin position="34"/>
        <end position="55"/>
    </location>
</feature>
<keyword evidence="1" id="KW-0472">Membrane</keyword>
<dbReference type="STRING" id="1618.IV36_GL002166"/>
<dbReference type="AlphaFoldDB" id="A0A0R2FPD4"/>
<dbReference type="PATRIC" id="fig|1618.3.peg.2218"/>
<name>A0A0R2FPD4_9LACO</name>
<reference evidence="2 3" key="1">
    <citation type="journal article" date="2015" name="Genome Announc.">
        <title>Expanding the biotechnology potential of lactobacilli through comparative genomics of 213 strains and associated genera.</title>
        <authorList>
            <person name="Sun Z."/>
            <person name="Harris H.M."/>
            <person name="McCann A."/>
            <person name="Guo C."/>
            <person name="Argimon S."/>
            <person name="Zhang W."/>
            <person name="Yang X."/>
            <person name="Jeffery I.B."/>
            <person name="Cooney J.C."/>
            <person name="Kagawa T.F."/>
            <person name="Liu W."/>
            <person name="Song Y."/>
            <person name="Salvetti E."/>
            <person name="Wrobel A."/>
            <person name="Rasinkangas P."/>
            <person name="Parkhill J."/>
            <person name="Rea M.C."/>
            <person name="O'Sullivan O."/>
            <person name="Ritari J."/>
            <person name="Douillard F.P."/>
            <person name="Paul Ross R."/>
            <person name="Yang R."/>
            <person name="Briner A.E."/>
            <person name="Felis G.E."/>
            <person name="de Vos W.M."/>
            <person name="Barrangou R."/>
            <person name="Klaenhammer T.R."/>
            <person name="Caufield P.W."/>
            <person name="Cui Y."/>
            <person name="Zhang H."/>
            <person name="O'Toole P.W."/>
        </authorList>
    </citation>
    <scope>NUCLEOTIDE SEQUENCE [LARGE SCALE GENOMIC DNA]</scope>
    <source>
        <strain evidence="2 3">ATCC 27304</strain>
    </source>
</reference>
<keyword evidence="1" id="KW-1133">Transmembrane helix</keyword>
<dbReference type="Proteomes" id="UP000051727">
    <property type="component" value="Unassembled WGS sequence"/>
</dbReference>
<evidence type="ECO:0000256" key="1">
    <source>
        <dbReference type="SAM" id="Phobius"/>
    </source>
</evidence>
<evidence type="ECO:0000313" key="3">
    <source>
        <dbReference type="Proteomes" id="UP000051727"/>
    </source>
</evidence>
<dbReference type="EMBL" id="JQAR01000007">
    <property type="protein sequence ID" value="KRN30409.1"/>
    <property type="molecule type" value="Genomic_DNA"/>
</dbReference>
<organism evidence="2 3">
    <name type="scientific">Liquorilactobacillus mali</name>
    <dbReference type="NCBI Taxonomy" id="1618"/>
    <lineage>
        <taxon>Bacteria</taxon>
        <taxon>Bacillati</taxon>
        <taxon>Bacillota</taxon>
        <taxon>Bacilli</taxon>
        <taxon>Lactobacillales</taxon>
        <taxon>Lactobacillaceae</taxon>
        <taxon>Liquorilactobacillus</taxon>
    </lineage>
</organism>
<gene>
    <name evidence="2" type="ORF">IV36_GL002166</name>
</gene>
<comment type="caution">
    <text evidence="2">The sequence shown here is derived from an EMBL/GenBank/DDBJ whole genome shotgun (WGS) entry which is preliminary data.</text>
</comment>
<evidence type="ECO:0000313" key="2">
    <source>
        <dbReference type="EMBL" id="KRN30409.1"/>
    </source>
</evidence>
<keyword evidence="1" id="KW-0812">Transmembrane</keyword>
<accession>A0A0R2FPD4</accession>
<feature type="transmembrane region" description="Helical" evidence="1">
    <location>
        <begin position="67"/>
        <end position="86"/>
    </location>
</feature>
<proteinExistence type="predicted"/>
<sequence>MPIPLIKEIVHFLCNNVRSFTRCARKDFKTFKYWCTDFIITVFVKQLTCFFFNTLPFFRFSRDNICRTLWTLIFHYLLLLNHFYILTKKNLAEEIRQGCKQHGTTLTSYSLDNVPQRYAFVHTPKKCLSLIILVKLSPIAHSLFKNLQLLLFHSALIYCYKHTLFLL</sequence>
<protein>
    <submittedName>
        <fullName evidence="2">Uncharacterized protein</fullName>
    </submittedName>
</protein>